<feature type="coiled-coil region" evidence="1">
    <location>
        <begin position="1073"/>
        <end position="1129"/>
    </location>
</feature>
<feature type="coiled-coil region" evidence="1">
    <location>
        <begin position="1738"/>
        <end position="1796"/>
    </location>
</feature>
<reference evidence="5" key="1">
    <citation type="submission" date="2011-09" db="EMBL/GenBank/DDBJ databases">
        <title>The permanent draft genome of Mucilaginibacter paludis DSM 18603.</title>
        <authorList>
            <consortium name="US DOE Joint Genome Institute (JGI-PGF)"/>
            <person name="Lucas S."/>
            <person name="Han J."/>
            <person name="Lapidus A."/>
            <person name="Bruce D."/>
            <person name="Goodwin L."/>
            <person name="Pitluck S."/>
            <person name="Peters L."/>
            <person name="Kyrpides N."/>
            <person name="Mavromatis K."/>
            <person name="Ivanova N."/>
            <person name="Mikhailova N."/>
            <person name="Held B."/>
            <person name="Detter J.C."/>
            <person name="Tapia R."/>
            <person name="Han C."/>
            <person name="Land M."/>
            <person name="Hauser L."/>
            <person name="Markowitz V."/>
            <person name="Cheng J.-F."/>
            <person name="Hugenholtz P."/>
            <person name="Woyke T."/>
            <person name="Wu D."/>
            <person name="Tindall B."/>
            <person name="Brambilla E."/>
            <person name="Klenk H.-P."/>
            <person name="Eisen J.A."/>
        </authorList>
    </citation>
    <scope>NUCLEOTIDE SEQUENCE [LARGE SCALE GENOMIC DNA]</scope>
    <source>
        <strain evidence="5">DSM 18603</strain>
    </source>
</reference>
<keyword evidence="1" id="KW-0175">Coiled coil</keyword>
<keyword evidence="5" id="KW-0067">ATP-binding</keyword>
<dbReference type="Pfam" id="PF07669">
    <property type="entry name" value="Eco57I"/>
    <property type="match status" value="1"/>
</dbReference>
<dbReference type="InterPro" id="IPR052933">
    <property type="entry name" value="DNA_Protect_Modify"/>
</dbReference>
<keyword evidence="5" id="KW-0347">Helicase</keyword>
<feature type="compositionally biased region" description="Basic residues" evidence="2">
    <location>
        <begin position="1856"/>
        <end position="1866"/>
    </location>
</feature>
<evidence type="ECO:0000259" key="3">
    <source>
        <dbReference type="PROSITE" id="PS51192"/>
    </source>
</evidence>
<dbReference type="InterPro" id="IPR027417">
    <property type="entry name" value="P-loop_NTPase"/>
</dbReference>
<dbReference type="SUPFAM" id="SSF53335">
    <property type="entry name" value="S-adenosyl-L-methionine-dependent methyltransferases"/>
    <property type="match status" value="1"/>
</dbReference>
<dbReference type="RefSeq" id="WP_008505290.1">
    <property type="nucleotide sequence ID" value="NZ_CM001403.1"/>
</dbReference>
<dbReference type="GO" id="GO:0009007">
    <property type="term" value="F:site-specific DNA-methyltransferase (adenine-specific) activity"/>
    <property type="evidence" value="ECO:0007669"/>
    <property type="project" value="UniProtKB-EC"/>
</dbReference>
<dbReference type="GO" id="GO:0004386">
    <property type="term" value="F:helicase activity"/>
    <property type="evidence" value="ECO:0007669"/>
    <property type="project" value="UniProtKB-KW"/>
</dbReference>
<dbReference type="InterPro" id="IPR014001">
    <property type="entry name" value="Helicase_ATP-bd"/>
</dbReference>
<keyword evidence="6" id="KW-1185">Reference proteome</keyword>
<dbReference type="HOGENOM" id="CLU_000181_9_1_10"/>
<evidence type="ECO:0000256" key="1">
    <source>
        <dbReference type="SAM" id="Coils"/>
    </source>
</evidence>
<dbReference type="Proteomes" id="UP000002774">
    <property type="component" value="Chromosome"/>
</dbReference>
<feature type="domain" description="Helicase ATP-binding" evidence="3">
    <location>
        <begin position="963"/>
        <end position="1218"/>
    </location>
</feature>
<accession>H1YHX2</accession>
<dbReference type="GO" id="GO:0006304">
    <property type="term" value="P:DNA modification"/>
    <property type="evidence" value="ECO:0007669"/>
    <property type="project" value="InterPro"/>
</dbReference>
<dbReference type="CDD" id="cd02440">
    <property type="entry name" value="AdoMet_MTases"/>
    <property type="match status" value="1"/>
</dbReference>
<dbReference type="PANTHER" id="PTHR41313">
    <property type="entry name" value="ADENINE-SPECIFIC METHYLTRANSFERASE"/>
    <property type="match status" value="1"/>
</dbReference>
<dbReference type="eggNOG" id="COG0827">
    <property type="taxonomic scope" value="Bacteria"/>
</dbReference>
<dbReference type="Gene3D" id="3.40.50.150">
    <property type="entry name" value="Vaccinia Virus protein VP39"/>
    <property type="match status" value="1"/>
</dbReference>
<proteinExistence type="predicted"/>
<dbReference type="SMART" id="SM00487">
    <property type="entry name" value="DEXDc"/>
    <property type="match status" value="1"/>
</dbReference>
<dbReference type="eggNOG" id="COG4646">
    <property type="taxonomic scope" value="Bacteria"/>
</dbReference>
<keyword evidence="5" id="KW-0547">Nucleotide-binding</keyword>
<dbReference type="PROSITE" id="PS51194">
    <property type="entry name" value="HELICASE_CTER"/>
    <property type="match status" value="1"/>
</dbReference>
<evidence type="ECO:0000256" key="2">
    <source>
        <dbReference type="SAM" id="MobiDB-lite"/>
    </source>
</evidence>
<dbReference type="InterPro" id="IPR011639">
    <property type="entry name" value="MethylTrfase_TaqI-like_dom"/>
</dbReference>
<sequence>MAYNQFQKLRDNIAAIRIALEYREGMTISEADATILRKYSGFGGIKAVLFPAGEKSTWEERNASENDLRLYPSVMELHELLRQHLDEPTYKAAINSILESILTAYYTPAIVPQVLYQTLKDSGVNPSRIYEPSSGAGIFITEAVKSFPEIKQVTAVEKDLLTGKVLTALASTLGVPAQVQIMGFEETAATEKGQYDLIVSNIPFGNFQVYDRDFTDKAISGKIHNYFFAKGLSKLADGGIMAFITTDAFLNNPSNRKAREYLFTHANFVSLSVMPDNLMKDTGNTEAPNHLLVVQKNDSKPGLELSKDEKLLLETDWRENEFGRYEVNRYILAQAGGIVMADTIRPGKTQYGQATMEFWQQGDMAAIADKLKANVSEGIKTRFGLEAFIKAWNLVNPDPAQSRELLPLLTYTPMPESGATGATVQLGLFDSQPAENSNRAMDYLQEYDNRVVHKETARVIGIVKTQDNPQHESVVLVTAKQRDSKQYLYKFYSNAKELIFSVNWMNGGQLAQELNGLSANLKHYGHEYFFEGDKSLEQSFNLSAPAEQFFTGLLPHHQEGSLVIFNGHAGKITKLDAERNRAVFEPIADQQNNSFYQRYTLIRDQYYQLFEKEAANQIAYPVLRKQLQNSYEAFVQQYGELNRPLNRKLILADEKDGFKVLSSVERKDGTNFQPADILSGPVFQQKEAFKTDDPVSALARCLNEKGRVDISFISGATGLNADEVTISLQRHICLNPNNYGWETIDQYLSGNVVEKLAIAQNQAGLHPNDPQLQRSLQEITRVQPEKIPFDWLDFNLGERWFPLDYYNRFATALFEQETTVTYMHGGDKYKVSTKGKSLKVTQEYAVSSKGNRTAYGNMLLEHALVNTTPFFTYEVKIGDQTRKVPDNEAIQLAHQKIENIRSGFVNWLQELPDSDKRYIEKLYNDTFNCYVLREYDGSHLTFPGLDKQALGIDDLYSSQKNAAWRIMQNRGALIDHEVGLGKTLTMIVAAQEMKRLGIVHKPMILALKANVKQIAETYRKAYPAARILAPEEDDFVPAKRLRLFHEIKNNNWDCIILTHDQFGKIPQSPEMQQAIFQAELDNTERDLDTMKAEGGDISRRMLKGLEIKKKNLTAKLKTLKYEIEHKQDKGINFKEMDVDHLFVDESHKFKNLTFTTRHDRVAGLGNMEGSQKALNMLFAVRTLQERFDSDLCVTFLSGTPISNSLTEMYLIFKYLRPREMERQKIENFDGWAAVFAKKTTDFEFSITNEIVAKERFRYFIKVPELALFYNEITDYKTAKHINLDKPELDERLINIPLTPDQQDFTQKLIEFARIGDARLIGRPKLTPEEDKGRMLIATNYAKKMAADMRLINSYQFEDHPGNKVSICAQHVAEEYHASSAFRGTQIIFSDIGTPKPGTFNIYDAIKEKLVRDFNIPAHEITFIHDWTDKQKPTLFKKMNRGEIRILLGSTEKAGTGLNVQELIVALHDFDIPWTPKDLDQRGGRGARQGNKAAKKYRDNKVKRYIYGNEKSLDNYKLNLLKNKQLFISQMKNCELSKRTIDEGAMDDKSGMNLSEYIAILSGDTSLLEKSRLEKKIAVMESMKAAHFRGLTRARYSLENQQTERGKITQLIDRVESDALIYKNNLKLDKDGTKINAISLDSLPSVKPDEIGKYLIRLQKNWKPEKETDRGTKIGSLYGFDLMIRRQMDWVEDKSRQVLKGFNTLYATRPETGIHYTYTSGIPNPDNPKLAARYFLNAIDKVEGLVEKYNKELTELNDNIPKLEALLNKPFEQDREIQQLKNELSSLERQIAVTIQEKQLKQVTGQNGADPENTTGQLVDQKEAAIIPLKPTATEQQPRLARANGAPVTADDQATGKRIRQKQGLRI</sequence>
<feature type="domain" description="Helicase C-terminal" evidence="4">
    <location>
        <begin position="1363"/>
        <end position="1523"/>
    </location>
</feature>
<dbReference type="PANTHER" id="PTHR41313:SF1">
    <property type="entry name" value="DNA METHYLASE ADENINE-SPECIFIC DOMAIN-CONTAINING PROTEIN"/>
    <property type="match status" value="1"/>
</dbReference>
<dbReference type="PROSITE" id="PS51192">
    <property type="entry name" value="HELICASE_ATP_BIND_1"/>
    <property type="match status" value="1"/>
</dbReference>
<dbReference type="Pfam" id="PF00271">
    <property type="entry name" value="Helicase_C"/>
    <property type="match status" value="1"/>
</dbReference>
<dbReference type="Gene3D" id="3.40.50.300">
    <property type="entry name" value="P-loop containing nucleotide triphosphate hydrolases"/>
    <property type="match status" value="2"/>
</dbReference>
<dbReference type="EMBL" id="CM001403">
    <property type="protein sequence ID" value="EHQ25520.1"/>
    <property type="molecule type" value="Genomic_DNA"/>
</dbReference>
<evidence type="ECO:0000259" key="4">
    <source>
        <dbReference type="PROSITE" id="PS51194"/>
    </source>
</evidence>
<keyword evidence="5" id="KW-0378">Hydrolase</keyword>
<feature type="region of interest" description="Disordered" evidence="2">
    <location>
        <begin position="1829"/>
        <end position="1866"/>
    </location>
</feature>
<dbReference type="OrthoDB" id="9815272at2"/>
<dbReference type="eggNOG" id="COG0553">
    <property type="taxonomic scope" value="Bacteria"/>
</dbReference>
<name>H1YHX2_9SPHI</name>
<dbReference type="STRING" id="714943.Mucpa_1358"/>
<evidence type="ECO:0000313" key="6">
    <source>
        <dbReference type="Proteomes" id="UP000002774"/>
    </source>
</evidence>
<dbReference type="InterPro" id="IPR029063">
    <property type="entry name" value="SAM-dependent_MTases_sf"/>
</dbReference>
<dbReference type="InterPro" id="IPR001650">
    <property type="entry name" value="Helicase_C-like"/>
</dbReference>
<dbReference type="SUPFAM" id="SSF52540">
    <property type="entry name" value="P-loop containing nucleoside triphosphate hydrolases"/>
    <property type="match status" value="2"/>
</dbReference>
<evidence type="ECO:0000313" key="5">
    <source>
        <dbReference type="EMBL" id="EHQ25520.1"/>
    </source>
</evidence>
<gene>
    <name evidence="5" type="ORF">Mucpa_1358</name>
</gene>
<organism evidence="5 6">
    <name type="scientific">Mucilaginibacter paludis DSM 18603</name>
    <dbReference type="NCBI Taxonomy" id="714943"/>
    <lineage>
        <taxon>Bacteria</taxon>
        <taxon>Pseudomonadati</taxon>
        <taxon>Bacteroidota</taxon>
        <taxon>Sphingobacteriia</taxon>
        <taxon>Sphingobacteriales</taxon>
        <taxon>Sphingobacteriaceae</taxon>
        <taxon>Mucilaginibacter</taxon>
    </lineage>
</organism>
<protein>
    <submittedName>
        <fullName evidence="5">Helicase domain-containing protein</fullName>
    </submittedName>
</protein>
<dbReference type="PRINTS" id="PR00507">
    <property type="entry name" value="N12N6MTFRASE"/>
</dbReference>
<dbReference type="SMART" id="SM00490">
    <property type="entry name" value="HELICc"/>
    <property type="match status" value="1"/>
</dbReference>